<dbReference type="SUPFAM" id="SSF51735">
    <property type="entry name" value="NAD(P)-binding Rossmann-fold domains"/>
    <property type="match status" value="1"/>
</dbReference>
<keyword evidence="1" id="KW-0560">Oxidoreductase</keyword>
<evidence type="ECO:0000313" key="2">
    <source>
        <dbReference type="EMBL" id="GMS94718.1"/>
    </source>
</evidence>
<dbReference type="PANTHER" id="PTHR43157">
    <property type="entry name" value="PHOSPHATIDYLINOSITOL-GLYCAN BIOSYNTHESIS CLASS F PROTEIN-RELATED"/>
    <property type="match status" value="1"/>
</dbReference>
<dbReference type="InterPro" id="IPR036291">
    <property type="entry name" value="NAD(P)-bd_dom_sf"/>
</dbReference>
<organism evidence="2 3">
    <name type="scientific">Pristionchus entomophagus</name>
    <dbReference type="NCBI Taxonomy" id="358040"/>
    <lineage>
        <taxon>Eukaryota</taxon>
        <taxon>Metazoa</taxon>
        <taxon>Ecdysozoa</taxon>
        <taxon>Nematoda</taxon>
        <taxon>Chromadorea</taxon>
        <taxon>Rhabditida</taxon>
        <taxon>Rhabditina</taxon>
        <taxon>Diplogasteromorpha</taxon>
        <taxon>Diplogasteroidea</taxon>
        <taxon>Neodiplogasteridae</taxon>
        <taxon>Pristionchus</taxon>
    </lineage>
</organism>
<dbReference type="Gene3D" id="3.40.50.720">
    <property type="entry name" value="NAD(P)-binding Rossmann-like Domain"/>
    <property type="match status" value="1"/>
</dbReference>
<evidence type="ECO:0008006" key="4">
    <source>
        <dbReference type="Google" id="ProtNLM"/>
    </source>
</evidence>
<evidence type="ECO:0000313" key="3">
    <source>
        <dbReference type="Proteomes" id="UP001432027"/>
    </source>
</evidence>
<evidence type="ECO:0000256" key="1">
    <source>
        <dbReference type="ARBA" id="ARBA00023002"/>
    </source>
</evidence>
<comment type="caution">
    <text evidence="2">The sequence shown here is derived from an EMBL/GenBank/DDBJ whole genome shotgun (WGS) entry which is preliminary data.</text>
</comment>
<keyword evidence="3" id="KW-1185">Reference proteome</keyword>
<gene>
    <name evidence="2" type="ORF">PENTCL1PPCAC_16893</name>
</gene>
<accession>A0AAV5TKD3</accession>
<feature type="non-terminal residue" evidence="2">
    <location>
        <position position="120"/>
    </location>
</feature>
<sequence>MDAHNKSKLANVMYARELARRLKERGSQITVNSLHPGSIKTKLGRNFGFHVIVIQTVGSVFMKTRKEGAQTSLYLALSTEVKGMSGGYYADCKRTTESSNAKDDEACKKLYDYSFKTVGL</sequence>
<protein>
    <recommendedName>
        <fullName evidence="4">Dehydrogenase</fullName>
    </recommendedName>
</protein>
<reference evidence="2" key="1">
    <citation type="submission" date="2023-10" db="EMBL/GenBank/DDBJ databases">
        <title>Genome assembly of Pristionchus species.</title>
        <authorList>
            <person name="Yoshida K."/>
            <person name="Sommer R.J."/>
        </authorList>
    </citation>
    <scope>NUCLEOTIDE SEQUENCE</scope>
    <source>
        <strain evidence="2">RS0144</strain>
    </source>
</reference>
<dbReference type="AlphaFoldDB" id="A0AAV5TKD3"/>
<name>A0AAV5TKD3_9BILA</name>
<dbReference type="Proteomes" id="UP001432027">
    <property type="component" value="Unassembled WGS sequence"/>
</dbReference>
<dbReference type="GO" id="GO:0016491">
    <property type="term" value="F:oxidoreductase activity"/>
    <property type="evidence" value="ECO:0007669"/>
    <property type="project" value="UniProtKB-KW"/>
</dbReference>
<proteinExistence type="predicted"/>
<dbReference type="EMBL" id="BTSX01000004">
    <property type="protein sequence ID" value="GMS94718.1"/>
    <property type="molecule type" value="Genomic_DNA"/>
</dbReference>
<dbReference type="PANTHER" id="PTHR43157:SF31">
    <property type="entry name" value="PHOSPHATIDYLINOSITOL-GLYCAN BIOSYNTHESIS CLASS F PROTEIN"/>
    <property type="match status" value="1"/>
</dbReference>